<dbReference type="Pfam" id="PF13439">
    <property type="entry name" value="Glyco_transf_4"/>
    <property type="match status" value="1"/>
</dbReference>
<protein>
    <submittedName>
        <fullName evidence="4">Glycosyltransferase family 4 protein</fullName>
    </submittedName>
</protein>
<gene>
    <name evidence="4" type="ORF">FDP22_22905</name>
</gene>
<name>A0A5B8G289_9RHOB</name>
<dbReference type="AlphaFoldDB" id="A0A5B8G289"/>
<evidence type="ECO:0000313" key="4">
    <source>
        <dbReference type="EMBL" id="QDL94725.1"/>
    </source>
</evidence>
<dbReference type="Pfam" id="PF00534">
    <property type="entry name" value="Glycos_transf_1"/>
    <property type="match status" value="1"/>
</dbReference>
<dbReference type="PANTHER" id="PTHR45947:SF3">
    <property type="entry name" value="SULFOQUINOVOSYL TRANSFERASE SQD2"/>
    <property type="match status" value="1"/>
</dbReference>
<dbReference type="OrthoDB" id="9807414at2"/>
<organism evidence="4 5">
    <name type="scientific">Paroceanicella profunda</name>
    <dbReference type="NCBI Taxonomy" id="2579971"/>
    <lineage>
        <taxon>Bacteria</taxon>
        <taxon>Pseudomonadati</taxon>
        <taxon>Pseudomonadota</taxon>
        <taxon>Alphaproteobacteria</taxon>
        <taxon>Rhodobacterales</taxon>
        <taxon>Paracoccaceae</taxon>
        <taxon>Paroceanicella</taxon>
    </lineage>
</organism>
<dbReference type="PANTHER" id="PTHR45947">
    <property type="entry name" value="SULFOQUINOVOSYL TRANSFERASE SQD2"/>
    <property type="match status" value="1"/>
</dbReference>
<evidence type="ECO:0000256" key="1">
    <source>
        <dbReference type="SAM" id="MobiDB-lite"/>
    </source>
</evidence>
<evidence type="ECO:0000259" key="2">
    <source>
        <dbReference type="Pfam" id="PF00534"/>
    </source>
</evidence>
<feature type="region of interest" description="Disordered" evidence="1">
    <location>
        <begin position="1"/>
        <end position="46"/>
    </location>
</feature>
<accession>A0A5B8G289</accession>
<geneLocation type="plasmid" evidence="5">
    <name>pd4m1d</name>
</geneLocation>
<feature type="domain" description="Glycosyltransferase subfamily 4-like N-terminal" evidence="3">
    <location>
        <begin position="60"/>
        <end position="267"/>
    </location>
</feature>
<evidence type="ECO:0000259" key="3">
    <source>
        <dbReference type="Pfam" id="PF13439"/>
    </source>
</evidence>
<dbReference type="InterPro" id="IPR028098">
    <property type="entry name" value="Glyco_trans_4-like_N"/>
</dbReference>
<feature type="domain" description="Glycosyl transferase family 1" evidence="2">
    <location>
        <begin position="275"/>
        <end position="422"/>
    </location>
</feature>
<keyword evidence="4" id="KW-0614">Plasmid</keyword>
<dbReference type="GO" id="GO:0016757">
    <property type="term" value="F:glycosyltransferase activity"/>
    <property type="evidence" value="ECO:0007669"/>
    <property type="project" value="InterPro"/>
</dbReference>
<keyword evidence="4" id="KW-0808">Transferase</keyword>
<dbReference type="Proteomes" id="UP000305888">
    <property type="component" value="Plasmid pD4M1D"/>
</dbReference>
<dbReference type="SUPFAM" id="SSF53756">
    <property type="entry name" value="UDP-Glycosyltransferase/glycogen phosphorylase"/>
    <property type="match status" value="1"/>
</dbReference>
<proteinExistence type="predicted"/>
<feature type="region of interest" description="Disordered" evidence="1">
    <location>
        <begin position="452"/>
        <end position="471"/>
    </location>
</feature>
<dbReference type="InterPro" id="IPR001296">
    <property type="entry name" value="Glyco_trans_1"/>
</dbReference>
<dbReference type="KEGG" id="ppru:FDP22_22905"/>
<keyword evidence="5" id="KW-1185">Reference proteome</keyword>
<reference evidence="4 5" key="1">
    <citation type="submission" date="2019-06" db="EMBL/GenBank/DDBJ databases">
        <title>Genome sequence of Rhodobacteraceae bacterium D4M1.</title>
        <authorList>
            <person name="Cao J."/>
        </authorList>
    </citation>
    <scope>NUCLEOTIDE SEQUENCE [LARGE SCALE GENOMIC DNA]</scope>
    <source>
        <strain evidence="4 5">D4M1</strain>
        <plasmid evidence="5">pd4m1d</plasmid>
    </source>
</reference>
<evidence type="ECO:0000313" key="5">
    <source>
        <dbReference type="Proteomes" id="UP000305888"/>
    </source>
</evidence>
<dbReference type="Gene3D" id="3.40.50.2000">
    <property type="entry name" value="Glycogen Phosphorylase B"/>
    <property type="match status" value="2"/>
</dbReference>
<dbReference type="InterPro" id="IPR050194">
    <property type="entry name" value="Glycosyltransferase_grp1"/>
</dbReference>
<dbReference type="CDD" id="cd03801">
    <property type="entry name" value="GT4_PimA-like"/>
    <property type="match status" value="1"/>
</dbReference>
<sequence length="471" mass="48289">MGGLVPGAVSPDGAGPGATVPGGVDRSGDGPREGLPGGPGRSGRRPGRIVIVNDFSRARGGATGLALLSARMLAERGHEVVCLCGDAGENAGLTAAGVTLRGAGGAHVMSRGRVSALLGGLWNAAAARFLRDWIAAEGRPGDVYHLHGWSKILSPSVFAALAPVRDRLVVHAHDFFLACPNGGYWNYPREEVCGLTPLSAACLASRCDKRNHGQKMWRVARQLIRRARFTFRDSGPEVLMIHPAMAPFLERGGLPASRLTVLRNPVTPFRAPRVAAEANRSLLFAGRLDPEKGALSLARAAARAGVRLRVAGEGPQEAAIRAACPGVEMLGWKSRAEIGVLAAEARALVMPSLYPEPFGLVAVEALGCGLPVVAAQTAFLAGEITAAGAGLAVDVHDIGGFAAALSRLMADDAGVARMSRNAVAAAPALGLSPEAWCDGLEAAYARAAARGAPSDSPAAGARAASLRAGAG</sequence>
<dbReference type="EMBL" id="CP040822">
    <property type="protein sequence ID" value="QDL94725.1"/>
    <property type="molecule type" value="Genomic_DNA"/>
</dbReference>